<accession>A0A9P4PGZ2</accession>
<keyword evidence="1" id="KW-0812">Transmembrane</keyword>
<name>A0A9P4PGZ2_9PLEO</name>
<keyword evidence="1" id="KW-0472">Membrane</keyword>
<organism evidence="2 3">
    <name type="scientific">Karstenula rhodostoma CBS 690.94</name>
    <dbReference type="NCBI Taxonomy" id="1392251"/>
    <lineage>
        <taxon>Eukaryota</taxon>
        <taxon>Fungi</taxon>
        <taxon>Dikarya</taxon>
        <taxon>Ascomycota</taxon>
        <taxon>Pezizomycotina</taxon>
        <taxon>Dothideomycetes</taxon>
        <taxon>Pleosporomycetidae</taxon>
        <taxon>Pleosporales</taxon>
        <taxon>Massarineae</taxon>
        <taxon>Didymosphaeriaceae</taxon>
        <taxon>Karstenula</taxon>
    </lineage>
</organism>
<gene>
    <name evidence="2" type="ORF">P171DRAFT_495609</name>
</gene>
<feature type="transmembrane region" description="Helical" evidence="1">
    <location>
        <begin position="244"/>
        <end position="265"/>
    </location>
</feature>
<feature type="transmembrane region" description="Helical" evidence="1">
    <location>
        <begin position="180"/>
        <end position="203"/>
    </location>
</feature>
<dbReference type="Proteomes" id="UP000799764">
    <property type="component" value="Unassembled WGS sequence"/>
</dbReference>
<feature type="transmembrane region" description="Helical" evidence="1">
    <location>
        <begin position="210"/>
        <end position="232"/>
    </location>
</feature>
<dbReference type="PANTHER" id="PTHR42101:SF1">
    <property type="entry name" value="LOW TEMPERATURE REQUIREMENT A"/>
    <property type="match status" value="1"/>
</dbReference>
<protein>
    <submittedName>
        <fullName evidence="2">Uncharacterized protein</fullName>
    </submittedName>
</protein>
<keyword evidence="1" id="KW-1133">Transmembrane helix</keyword>
<dbReference type="AlphaFoldDB" id="A0A9P4PGZ2"/>
<sequence length="273" mass="30433">YFDRIQEEHFGSTKQQLWSFAHFPLHIVLVLVLQGVSLLIIWTQIVMTLFAMYTEFANVLSAAATFPNGITLAGQLSNISNNSVFFYVPKGVDASQEIETSKNALHSIAESFHYVVEDPNNAIAWEDFSSSIKNLVGAATKTLFDSFSVTVPGKRAMYGADKELDIMGAFDDYLGVFQLVFIYVFVAGGFSLIIVSILGYLSLPASQHRVAAYIHFSLNVVFGVGLCLVATLRYNEGLQENFPGSAWVIPTICFVYFFCVVINHIRVKWTKKH</sequence>
<comment type="caution">
    <text evidence="2">The sequence shown here is derived from an EMBL/GenBank/DDBJ whole genome shotgun (WGS) entry which is preliminary data.</text>
</comment>
<dbReference type="OrthoDB" id="3177213at2759"/>
<feature type="transmembrane region" description="Helical" evidence="1">
    <location>
        <begin position="20"/>
        <end position="42"/>
    </location>
</feature>
<dbReference type="EMBL" id="MU001502">
    <property type="protein sequence ID" value="KAF2443742.1"/>
    <property type="molecule type" value="Genomic_DNA"/>
</dbReference>
<evidence type="ECO:0000256" key="1">
    <source>
        <dbReference type="SAM" id="Phobius"/>
    </source>
</evidence>
<evidence type="ECO:0000313" key="2">
    <source>
        <dbReference type="EMBL" id="KAF2443742.1"/>
    </source>
</evidence>
<feature type="non-terminal residue" evidence="2">
    <location>
        <position position="1"/>
    </location>
</feature>
<proteinExistence type="predicted"/>
<dbReference type="PANTHER" id="PTHR42101">
    <property type="entry name" value="CHROMOSOME 16, WHOLE GENOME SHOTGUN SEQUENCE"/>
    <property type="match status" value="1"/>
</dbReference>
<reference evidence="2" key="1">
    <citation type="journal article" date="2020" name="Stud. Mycol.">
        <title>101 Dothideomycetes genomes: a test case for predicting lifestyles and emergence of pathogens.</title>
        <authorList>
            <person name="Haridas S."/>
            <person name="Albert R."/>
            <person name="Binder M."/>
            <person name="Bloem J."/>
            <person name="Labutti K."/>
            <person name="Salamov A."/>
            <person name="Andreopoulos B."/>
            <person name="Baker S."/>
            <person name="Barry K."/>
            <person name="Bills G."/>
            <person name="Bluhm B."/>
            <person name="Cannon C."/>
            <person name="Castanera R."/>
            <person name="Culley D."/>
            <person name="Daum C."/>
            <person name="Ezra D."/>
            <person name="Gonzalez J."/>
            <person name="Henrissat B."/>
            <person name="Kuo A."/>
            <person name="Liang C."/>
            <person name="Lipzen A."/>
            <person name="Lutzoni F."/>
            <person name="Magnuson J."/>
            <person name="Mondo S."/>
            <person name="Nolan M."/>
            <person name="Ohm R."/>
            <person name="Pangilinan J."/>
            <person name="Park H.-J."/>
            <person name="Ramirez L."/>
            <person name="Alfaro M."/>
            <person name="Sun H."/>
            <person name="Tritt A."/>
            <person name="Yoshinaga Y."/>
            <person name="Zwiers L.-H."/>
            <person name="Turgeon B."/>
            <person name="Goodwin S."/>
            <person name="Spatafora J."/>
            <person name="Crous P."/>
            <person name="Grigoriev I."/>
        </authorList>
    </citation>
    <scope>NUCLEOTIDE SEQUENCE</scope>
    <source>
        <strain evidence="2">CBS 690.94</strain>
    </source>
</reference>
<keyword evidence="3" id="KW-1185">Reference proteome</keyword>
<evidence type="ECO:0000313" key="3">
    <source>
        <dbReference type="Proteomes" id="UP000799764"/>
    </source>
</evidence>